<name>A0A2T7PBZ7_POMCA</name>
<dbReference type="Proteomes" id="UP000245119">
    <property type="component" value="Linkage Group LG5"/>
</dbReference>
<feature type="region of interest" description="Disordered" evidence="1">
    <location>
        <begin position="104"/>
        <end position="141"/>
    </location>
</feature>
<protein>
    <submittedName>
        <fullName evidence="2">Uncharacterized protein</fullName>
    </submittedName>
</protein>
<feature type="compositionally biased region" description="Low complexity" evidence="1">
    <location>
        <begin position="12"/>
        <end position="36"/>
    </location>
</feature>
<accession>A0A2T7PBZ7</accession>
<feature type="region of interest" description="Disordered" evidence="1">
    <location>
        <begin position="1"/>
        <end position="61"/>
    </location>
</feature>
<evidence type="ECO:0000313" key="2">
    <source>
        <dbReference type="EMBL" id="PVD30938.1"/>
    </source>
</evidence>
<dbReference type="OrthoDB" id="6159439at2759"/>
<evidence type="ECO:0000256" key="1">
    <source>
        <dbReference type="SAM" id="MobiDB-lite"/>
    </source>
</evidence>
<sequence>MALQASKNSAFSPPKSISCSTSSLSSSSPTASSSPKLTPPPEFHRLAPSPLVSPSGAPVYTMPDAAAFSPAACMARPSSALSRTSSPGCASDCSSVQSEHCYPRGHPIVLSSPERPGSGKENEECPLTPHQHQHQHQPQPHRITSFSVADILAHPSRRKSPVTTTPSPPPPSAALHSPTTTTTAPVPVALGVAALTDVRWPANQSQHPAIPSWFLSSPRYSQPNSKYLQFCRRVHSSQFTKYSHTRTAHELWCDSHAITNRRHVPMQR</sequence>
<gene>
    <name evidence="2" type="ORF">C0Q70_10213</name>
</gene>
<dbReference type="EMBL" id="PZQS01000005">
    <property type="protein sequence ID" value="PVD30938.1"/>
    <property type="molecule type" value="Genomic_DNA"/>
</dbReference>
<feature type="compositionally biased region" description="Low complexity" evidence="1">
    <location>
        <begin position="173"/>
        <end position="182"/>
    </location>
</feature>
<organism evidence="2 3">
    <name type="scientific">Pomacea canaliculata</name>
    <name type="common">Golden apple snail</name>
    <dbReference type="NCBI Taxonomy" id="400727"/>
    <lineage>
        <taxon>Eukaryota</taxon>
        <taxon>Metazoa</taxon>
        <taxon>Spiralia</taxon>
        <taxon>Lophotrochozoa</taxon>
        <taxon>Mollusca</taxon>
        <taxon>Gastropoda</taxon>
        <taxon>Caenogastropoda</taxon>
        <taxon>Architaenioglossa</taxon>
        <taxon>Ampullarioidea</taxon>
        <taxon>Ampullariidae</taxon>
        <taxon>Pomacea</taxon>
    </lineage>
</organism>
<evidence type="ECO:0000313" key="3">
    <source>
        <dbReference type="Proteomes" id="UP000245119"/>
    </source>
</evidence>
<keyword evidence="3" id="KW-1185">Reference proteome</keyword>
<feature type="region of interest" description="Disordered" evidence="1">
    <location>
        <begin position="156"/>
        <end position="182"/>
    </location>
</feature>
<reference evidence="2 3" key="1">
    <citation type="submission" date="2018-04" db="EMBL/GenBank/DDBJ databases">
        <title>The genome of golden apple snail Pomacea canaliculata provides insight into stress tolerance and invasive adaptation.</title>
        <authorList>
            <person name="Liu C."/>
            <person name="Liu B."/>
            <person name="Ren Y."/>
            <person name="Zhang Y."/>
            <person name="Wang H."/>
            <person name="Li S."/>
            <person name="Jiang F."/>
            <person name="Yin L."/>
            <person name="Zhang G."/>
            <person name="Qian W."/>
            <person name="Fan W."/>
        </authorList>
    </citation>
    <scope>NUCLEOTIDE SEQUENCE [LARGE SCALE GENOMIC DNA]</scope>
    <source>
        <strain evidence="2">SZHN2017</strain>
        <tissue evidence="2">Muscle</tissue>
    </source>
</reference>
<comment type="caution">
    <text evidence="2">The sequence shown here is derived from an EMBL/GenBank/DDBJ whole genome shotgun (WGS) entry which is preliminary data.</text>
</comment>
<proteinExistence type="predicted"/>
<dbReference type="AlphaFoldDB" id="A0A2T7PBZ7"/>
<feature type="compositionally biased region" description="Polar residues" evidence="1">
    <location>
        <begin position="1"/>
        <end position="11"/>
    </location>
</feature>